<dbReference type="EMBL" id="JAQJAE010000003">
    <property type="protein sequence ID" value="KAJ5603173.1"/>
    <property type="molecule type" value="Genomic_DNA"/>
</dbReference>
<keyword evidence="2" id="KW-1185">Reference proteome</keyword>
<evidence type="ECO:0000313" key="2">
    <source>
        <dbReference type="Proteomes" id="UP001213799"/>
    </source>
</evidence>
<gene>
    <name evidence="1" type="ORF">N7537_006129</name>
</gene>
<dbReference type="AlphaFoldDB" id="A0AAD6H2T1"/>
<reference evidence="1" key="2">
    <citation type="submission" date="2023-01" db="EMBL/GenBank/DDBJ databases">
        <authorList>
            <person name="Petersen C."/>
        </authorList>
    </citation>
    <scope>NUCLEOTIDE SEQUENCE</scope>
    <source>
        <strain evidence="1">IBT 12815</strain>
    </source>
</reference>
<evidence type="ECO:0000313" key="1">
    <source>
        <dbReference type="EMBL" id="KAJ5603173.1"/>
    </source>
</evidence>
<sequence length="77" mass="8565">MITHGLLLTSGGENLPQSDTTRLEDDVEVINHHPAAAKASSFGQYQTWSSHWQMPMDNGMCRELPATMRRRSGNTPP</sequence>
<protein>
    <submittedName>
        <fullName evidence="1">Uncharacterized protein</fullName>
    </submittedName>
</protein>
<dbReference type="RefSeq" id="XP_056752971.1">
    <property type="nucleotide sequence ID" value="XM_056897186.1"/>
</dbReference>
<dbReference type="Proteomes" id="UP001213799">
    <property type="component" value="Unassembled WGS sequence"/>
</dbReference>
<comment type="caution">
    <text evidence="1">The sequence shown here is derived from an EMBL/GenBank/DDBJ whole genome shotgun (WGS) entry which is preliminary data.</text>
</comment>
<organism evidence="1 2">
    <name type="scientific">Penicillium hordei</name>
    <dbReference type="NCBI Taxonomy" id="40994"/>
    <lineage>
        <taxon>Eukaryota</taxon>
        <taxon>Fungi</taxon>
        <taxon>Dikarya</taxon>
        <taxon>Ascomycota</taxon>
        <taxon>Pezizomycotina</taxon>
        <taxon>Eurotiomycetes</taxon>
        <taxon>Eurotiomycetidae</taxon>
        <taxon>Eurotiales</taxon>
        <taxon>Aspergillaceae</taxon>
        <taxon>Penicillium</taxon>
    </lineage>
</organism>
<accession>A0AAD6H2T1</accession>
<reference evidence="1" key="1">
    <citation type="journal article" date="2023" name="IMA Fungus">
        <title>Comparative genomic study of the Penicillium genus elucidates a diverse pangenome and 15 lateral gene transfer events.</title>
        <authorList>
            <person name="Petersen C."/>
            <person name="Sorensen T."/>
            <person name="Nielsen M.R."/>
            <person name="Sondergaard T.E."/>
            <person name="Sorensen J.L."/>
            <person name="Fitzpatrick D.A."/>
            <person name="Frisvad J.C."/>
            <person name="Nielsen K.L."/>
        </authorList>
    </citation>
    <scope>NUCLEOTIDE SEQUENCE</scope>
    <source>
        <strain evidence="1">IBT 12815</strain>
    </source>
</reference>
<name>A0AAD6H2T1_9EURO</name>
<proteinExistence type="predicted"/>
<dbReference type="GeneID" id="81587428"/>